<evidence type="ECO:0000313" key="2">
    <source>
        <dbReference type="EMBL" id="KAF1832825.1"/>
    </source>
</evidence>
<sequence length="499" mass="55988">MPSATTPRPSKRLAVFCDGTWVGRETHVEDAPPSNIRQLANMVGEVKYVAPASTAQVHPITPHTTTNAANITAGYQEGCGLDKTFLEYLWDGATASDISEECISVYKFIVENYTADHEIWLFGFSRGSFTVRCVVGMINNCGIIKRHPEYTEAEVHRLCYEVFRTYRSDLPVDAPKSKACERWKGLDDRVWQVKSPVRFMGILDTVGALGIPRLNAGVGFDWSPFEFFDQKVSTVVQHVYHAPCLHDRLWIFQPCLVYPPEDTGDGSARAVVKQKWFPGTHYDVGRMTFRFLRQTPSNWIEDALGWFPDLLSRTIYPNEVLSDAVLRWIAEGVRDVDNDSDSPLIPEISKEIQNLGERIPAAASRTGSGDIYGDVLAYAPGGIVFSAIQRTSRSITSLLNNLFPRLGQNIQDILGIKTILSILTATSDRRIPGNAADVYPYTEEESVVVDGKEVAFTVEQLARMNKPNQWTRDRSRYPSQTYESFLLWKSVFGTARPEA</sequence>
<dbReference type="AlphaFoldDB" id="A0A6A5K565"/>
<dbReference type="EMBL" id="ML975330">
    <property type="protein sequence ID" value="KAF1832825.1"/>
    <property type="molecule type" value="Genomic_DNA"/>
</dbReference>
<proteinExistence type="predicted"/>
<reference evidence="2" key="1">
    <citation type="submission" date="2020-01" db="EMBL/GenBank/DDBJ databases">
        <authorList>
            <consortium name="DOE Joint Genome Institute"/>
            <person name="Haridas S."/>
            <person name="Albert R."/>
            <person name="Binder M."/>
            <person name="Bloem J."/>
            <person name="Labutti K."/>
            <person name="Salamov A."/>
            <person name="Andreopoulos B."/>
            <person name="Baker S.E."/>
            <person name="Barry K."/>
            <person name="Bills G."/>
            <person name="Bluhm B.H."/>
            <person name="Cannon C."/>
            <person name="Castanera R."/>
            <person name="Culley D.E."/>
            <person name="Daum C."/>
            <person name="Ezra D."/>
            <person name="Gonzalez J.B."/>
            <person name="Henrissat B."/>
            <person name="Kuo A."/>
            <person name="Liang C."/>
            <person name="Lipzen A."/>
            <person name="Lutzoni F."/>
            <person name="Magnuson J."/>
            <person name="Mondo S."/>
            <person name="Nolan M."/>
            <person name="Ohm R."/>
            <person name="Pangilinan J."/>
            <person name="Park H.-J."/>
            <person name="Ramirez L."/>
            <person name="Alfaro M."/>
            <person name="Sun H."/>
            <person name="Tritt A."/>
            <person name="Yoshinaga Y."/>
            <person name="Zwiers L.-H."/>
            <person name="Turgeon B.G."/>
            <person name="Goodwin S.B."/>
            <person name="Spatafora J.W."/>
            <person name="Crous P.W."/>
            <person name="Grigoriev I.V."/>
        </authorList>
    </citation>
    <scope>NUCLEOTIDE SEQUENCE</scope>
    <source>
        <strain evidence="2">P77</strain>
    </source>
</reference>
<protein>
    <recommendedName>
        <fullName evidence="1">T6SS Phospholipase effector Tle1-like catalytic domain-containing protein</fullName>
    </recommendedName>
</protein>
<keyword evidence="3" id="KW-1185">Reference proteome</keyword>
<name>A0A6A5K565_9PLEO</name>
<accession>A0A6A5K565</accession>
<dbReference type="InterPro" id="IPR018712">
    <property type="entry name" value="Tle1-like_cat"/>
</dbReference>
<feature type="domain" description="T6SS Phospholipase effector Tle1-like catalytic" evidence="1">
    <location>
        <begin position="11"/>
        <end position="288"/>
    </location>
</feature>
<organism evidence="2 3">
    <name type="scientific">Decorospora gaudefroyi</name>
    <dbReference type="NCBI Taxonomy" id="184978"/>
    <lineage>
        <taxon>Eukaryota</taxon>
        <taxon>Fungi</taxon>
        <taxon>Dikarya</taxon>
        <taxon>Ascomycota</taxon>
        <taxon>Pezizomycotina</taxon>
        <taxon>Dothideomycetes</taxon>
        <taxon>Pleosporomycetidae</taxon>
        <taxon>Pleosporales</taxon>
        <taxon>Pleosporineae</taxon>
        <taxon>Pleosporaceae</taxon>
        <taxon>Decorospora</taxon>
    </lineage>
</organism>
<dbReference type="Proteomes" id="UP000800040">
    <property type="component" value="Unassembled WGS sequence"/>
</dbReference>
<dbReference type="PANTHER" id="PTHR33840">
    <property type="match status" value="1"/>
</dbReference>
<evidence type="ECO:0000313" key="3">
    <source>
        <dbReference type="Proteomes" id="UP000800040"/>
    </source>
</evidence>
<gene>
    <name evidence="2" type="ORF">BDW02DRAFT_599591</name>
</gene>
<evidence type="ECO:0000259" key="1">
    <source>
        <dbReference type="Pfam" id="PF09994"/>
    </source>
</evidence>
<dbReference type="Pfam" id="PF09994">
    <property type="entry name" value="T6SS_Tle1-like_cat"/>
    <property type="match status" value="1"/>
</dbReference>
<dbReference type="OrthoDB" id="59699at2759"/>
<dbReference type="PANTHER" id="PTHR33840:SF16">
    <property type="entry name" value="DUF2235 DOMAIN-CONTAINING PROTEIN"/>
    <property type="match status" value="1"/>
</dbReference>